<evidence type="ECO:0000313" key="4">
    <source>
        <dbReference type="EMBL" id="RLK50453.1"/>
    </source>
</evidence>
<gene>
    <name evidence="4" type="ORF">DFR31_0351</name>
</gene>
<organism evidence="4 5">
    <name type="scientific">Alkalispirillum mobile</name>
    <dbReference type="NCBI Taxonomy" id="85925"/>
    <lineage>
        <taxon>Bacteria</taxon>
        <taxon>Pseudomonadati</taxon>
        <taxon>Pseudomonadota</taxon>
        <taxon>Gammaproteobacteria</taxon>
        <taxon>Chromatiales</taxon>
        <taxon>Ectothiorhodospiraceae</taxon>
        <taxon>Alkalispirillum</taxon>
    </lineage>
</organism>
<feature type="domain" description="Outer membrane protein beta-barrel" evidence="3">
    <location>
        <begin position="15"/>
        <end position="207"/>
    </location>
</feature>
<dbReference type="GO" id="GO:0044384">
    <property type="term" value="C:host outer membrane"/>
    <property type="evidence" value="ECO:0007669"/>
    <property type="project" value="InterPro"/>
</dbReference>
<dbReference type="Pfam" id="PF13505">
    <property type="entry name" value="OMP_b-brl"/>
    <property type="match status" value="1"/>
</dbReference>
<feature type="chain" id="PRO_5019840710" evidence="2">
    <location>
        <begin position="29"/>
        <end position="207"/>
    </location>
</feature>
<dbReference type="RefSeq" id="WP_121440942.1">
    <property type="nucleotide sequence ID" value="NZ_RCDA01000001.1"/>
</dbReference>
<dbReference type="AlphaFoldDB" id="A0A498C5B3"/>
<keyword evidence="5" id="KW-1185">Reference proteome</keyword>
<dbReference type="EMBL" id="RCDA01000001">
    <property type="protein sequence ID" value="RLK50453.1"/>
    <property type="molecule type" value="Genomic_DNA"/>
</dbReference>
<evidence type="ECO:0000256" key="1">
    <source>
        <dbReference type="ARBA" id="ARBA00022729"/>
    </source>
</evidence>
<dbReference type="InterPro" id="IPR027385">
    <property type="entry name" value="Beta-barrel_OMP"/>
</dbReference>
<dbReference type="PROSITE" id="PS00695">
    <property type="entry name" value="ENT_VIR_OMP_2"/>
    <property type="match status" value="1"/>
</dbReference>
<evidence type="ECO:0000256" key="2">
    <source>
        <dbReference type="SAM" id="SignalP"/>
    </source>
</evidence>
<name>A0A498C5B3_9GAMM</name>
<protein>
    <submittedName>
        <fullName evidence="4">Outer membrane immunogenic protein</fullName>
    </submittedName>
</protein>
<dbReference type="Proteomes" id="UP000275461">
    <property type="component" value="Unassembled WGS sequence"/>
</dbReference>
<sequence length="207" mass="22355">MKQVNLRNGLCAATAAAALLAGPSVAMANNTFHGVYLGGQIGWASYDNQLEQDGGVDLDGLSASGVSSGLILGTGTVNDGWYFGFQANYMVNNADGSFDDDDLDVDESYGIDARLGRVVSENVLLYGLAGWQRTNIEVDFAGSTDDEDLDGFRFGAGVEFATEDNVFFRLEYTQTIYSSEDLSYTNQEDIEVDPQAQAFHLGIGYRF</sequence>
<accession>A0A498C5B3</accession>
<comment type="caution">
    <text evidence="4">The sequence shown here is derived from an EMBL/GenBank/DDBJ whole genome shotgun (WGS) entry which is preliminary data.</text>
</comment>
<dbReference type="Gene3D" id="2.40.160.20">
    <property type="match status" value="1"/>
</dbReference>
<dbReference type="OrthoDB" id="5783088at2"/>
<feature type="signal peptide" evidence="2">
    <location>
        <begin position="1"/>
        <end position="28"/>
    </location>
</feature>
<dbReference type="InterPro" id="IPR000758">
    <property type="entry name" value="Enterovir_OMP"/>
</dbReference>
<dbReference type="InterPro" id="IPR011250">
    <property type="entry name" value="OMP/PagP_B-barrel"/>
</dbReference>
<proteinExistence type="predicted"/>
<evidence type="ECO:0000313" key="5">
    <source>
        <dbReference type="Proteomes" id="UP000275461"/>
    </source>
</evidence>
<keyword evidence="1 2" id="KW-0732">Signal</keyword>
<evidence type="ECO:0000259" key="3">
    <source>
        <dbReference type="Pfam" id="PF13505"/>
    </source>
</evidence>
<dbReference type="SUPFAM" id="SSF56925">
    <property type="entry name" value="OMPA-like"/>
    <property type="match status" value="1"/>
</dbReference>
<reference evidence="4 5" key="1">
    <citation type="submission" date="2018-10" db="EMBL/GenBank/DDBJ databases">
        <title>Genomic Encyclopedia of Type Strains, Phase IV (KMG-IV): sequencing the most valuable type-strain genomes for metagenomic binning, comparative biology and taxonomic classification.</title>
        <authorList>
            <person name="Goeker M."/>
        </authorList>
    </citation>
    <scope>NUCLEOTIDE SEQUENCE [LARGE SCALE GENOMIC DNA]</scope>
    <source>
        <strain evidence="4 5">DSM 12769</strain>
    </source>
</reference>